<keyword evidence="4 7" id="KW-1133">Transmembrane helix</keyword>
<evidence type="ECO:0000256" key="3">
    <source>
        <dbReference type="ARBA" id="ARBA00022692"/>
    </source>
</evidence>
<dbReference type="InterPro" id="IPR011701">
    <property type="entry name" value="MFS"/>
</dbReference>
<dbReference type="Gene3D" id="1.20.1250.20">
    <property type="entry name" value="MFS general substrate transporter like domains"/>
    <property type="match status" value="1"/>
</dbReference>
<dbReference type="InterPro" id="IPR020846">
    <property type="entry name" value="MFS_dom"/>
</dbReference>
<dbReference type="InterPro" id="IPR044770">
    <property type="entry name" value="MFS_spinster-like"/>
</dbReference>
<feature type="transmembrane region" description="Helical" evidence="7">
    <location>
        <begin position="155"/>
        <end position="177"/>
    </location>
</feature>
<sequence length="460" mass="47895">MATHPAPDTPAAPGEPAGPAQAPPVRHRWRNLATLTGSTAVDSTEGNILGTLFPTVAAALGLSNGHLGTITAAGKLASAPAGPLWTWLAARTSRKTVLVATSLLGGAFGIASGLSQDFWSLLVLNTLMAASLVGGSPVANALIMDSFSDRDRGRAISYFYGAAAGIGSFMGPVLGLFTLDENGWRLGLMAMGAVAVLAGLAQWALVRDPGIGASEPQLADLDRRERGPEKASLRAILGLFRVPSYTVMMVSRLLSGHLLIPVYGVTFLATERGFDNATAAVVLAPFGIGYIVGTLGGGELVKRLDTALPDRGRVWYIQAAQLLFAGFAFAATQADLGGIGFYAALWALMGATQGMNPPVNRPIVSSVIPPHLRGQAMAVFITVFETIGWAAFSLGAGRLADSIGLQAVFLWVLVALMAANAAVLGILHLTYPRDVARVKAELDRRRAEAVGTAPHRAEDA</sequence>
<feature type="region of interest" description="Disordered" evidence="6">
    <location>
        <begin position="1"/>
        <end position="24"/>
    </location>
</feature>
<accession>A0ABT4TXD5</accession>
<feature type="transmembrane region" description="Helical" evidence="7">
    <location>
        <begin position="376"/>
        <end position="396"/>
    </location>
</feature>
<evidence type="ECO:0000256" key="7">
    <source>
        <dbReference type="SAM" id="Phobius"/>
    </source>
</evidence>
<evidence type="ECO:0000256" key="4">
    <source>
        <dbReference type="ARBA" id="ARBA00022989"/>
    </source>
</evidence>
<protein>
    <submittedName>
        <fullName evidence="9">MFS transporter</fullName>
    </submittedName>
</protein>
<gene>
    <name evidence="9" type="ORF">O4J56_01795</name>
</gene>
<dbReference type="PANTHER" id="PTHR23505:SF52">
    <property type="entry name" value="MAJOR FACILITATOR SUPERFAMILY PROTEIN"/>
    <property type="match status" value="1"/>
</dbReference>
<evidence type="ECO:0000256" key="1">
    <source>
        <dbReference type="ARBA" id="ARBA00004651"/>
    </source>
</evidence>
<comment type="subcellular location">
    <subcellularLocation>
        <location evidence="1">Cell membrane</location>
        <topology evidence="1">Multi-pass membrane protein</topology>
    </subcellularLocation>
</comment>
<dbReference type="InterPro" id="IPR036259">
    <property type="entry name" value="MFS_trans_sf"/>
</dbReference>
<evidence type="ECO:0000256" key="6">
    <source>
        <dbReference type="SAM" id="MobiDB-lite"/>
    </source>
</evidence>
<dbReference type="EMBL" id="JAQFWQ010000003">
    <property type="protein sequence ID" value="MDA2809357.1"/>
    <property type="molecule type" value="Genomic_DNA"/>
</dbReference>
<dbReference type="Proteomes" id="UP001527866">
    <property type="component" value="Unassembled WGS sequence"/>
</dbReference>
<evidence type="ECO:0000256" key="5">
    <source>
        <dbReference type="ARBA" id="ARBA00023136"/>
    </source>
</evidence>
<name>A0ABT4TXD5_9ACTN</name>
<evidence type="ECO:0000313" key="10">
    <source>
        <dbReference type="Proteomes" id="UP001527866"/>
    </source>
</evidence>
<comment type="caution">
    <text evidence="9">The sequence shown here is derived from an EMBL/GenBank/DDBJ whole genome shotgun (WGS) entry which is preliminary data.</text>
</comment>
<feature type="transmembrane region" description="Helical" evidence="7">
    <location>
        <begin position="408"/>
        <end position="429"/>
    </location>
</feature>
<evidence type="ECO:0000259" key="8">
    <source>
        <dbReference type="PROSITE" id="PS50850"/>
    </source>
</evidence>
<feature type="transmembrane region" description="Helical" evidence="7">
    <location>
        <begin position="121"/>
        <end position="143"/>
    </location>
</feature>
<feature type="domain" description="Major facilitator superfamily (MFS) profile" evidence="8">
    <location>
        <begin position="31"/>
        <end position="433"/>
    </location>
</feature>
<evidence type="ECO:0000313" key="9">
    <source>
        <dbReference type="EMBL" id="MDA2809357.1"/>
    </source>
</evidence>
<feature type="transmembrane region" description="Helical" evidence="7">
    <location>
        <begin position="97"/>
        <end position="115"/>
    </location>
</feature>
<keyword evidence="2" id="KW-0813">Transport</keyword>
<evidence type="ECO:0000256" key="2">
    <source>
        <dbReference type="ARBA" id="ARBA00022448"/>
    </source>
</evidence>
<keyword evidence="3 7" id="KW-0812">Transmembrane</keyword>
<dbReference type="PROSITE" id="PS50850">
    <property type="entry name" value="MFS"/>
    <property type="match status" value="1"/>
</dbReference>
<keyword evidence="5 7" id="KW-0472">Membrane</keyword>
<feature type="transmembrane region" description="Helical" evidence="7">
    <location>
        <begin position="274"/>
        <end position="293"/>
    </location>
</feature>
<dbReference type="SUPFAM" id="SSF103473">
    <property type="entry name" value="MFS general substrate transporter"/>
    <property type="match status" value="1"/>
</dbReference>
<dbReference type="PANTHER" id="PTHR23505">
    <property type="entry name" value="SPINSTER"/>
    <property type="match status" value="1"/>
</dbReference>
<organism evidence="9 10">
    <name type="scientific">Nocardiopsis endophytica</name>
    <dbReference type="NCBI Taxonomy" id="3018445"/>
    <lineage>
        <taxon>Bacteria</taxon>
        <taxon>Bacillati</taxon>
        <taxon>Actinomycetota</taxon>
        <taxon>Actinomycetes</taxon>
        <taxon>Streptosporangiales</taxon>
        <taxon>Nocardiopsidaceae</taxon>
        <taxon>Nocardiopsis</taxon>
    </lineage>
</organism>
<reference evidence="9 10" key="1">
    <citation type="submission" date="2023-01" db="EMBL/GenBank/DDBJ databases">
        <title>Draft genome sequence of Nocardiopsis sp. RSe5-2 isolated from halophytes.</title>
        <authorList>
            <person name="Duangmal K."/>
            <person name="Chantavorakit T."/>
        </authorList>
    </citation>
    <scope>NUCLEOTIDE SEQUENCE [LARGE SCALE GENOMIC DNA]</scope>
    <source>
        <strain evidence="9 10">RSe5-2</strain>
    </source>
</reference>
<dbReference type="Pfam" id="PF07690">
    <property type="entry name" value="MFS_1"/>
    <property type="match status" value="1"/>
</dbReference>
<feature type="transmembrane region" description="Helical" evidence="7">
    <location>
        <begin position="183"/>
        <end position="206"/>
    </location>
</feature>
<keyword evidence="10" id="KW-1185">Reference proteome</keyword>
<dbReference type="RefSeq" id="WP_270683263.1">
    <property type="nucleotide sequence ID" value="NZ_JAQFWQ010000003.1"/>
</dbReference>
<proteinExistence type="predicted"/>